<dbReference type="InterPro" id="IPR029016">
    <property type="entry name" value="GAF-like_dom_sf"/>
</dbReference>
<dbReference type="EMBL" id="BMLF01000008">
    <property type="protein sequence ID" value="GGM16207.1"/>
    <property type="molecule type" value="Genomic_DNA"/>
</dbReference>
<evidence type="ECO:0000313" key="7">
    <source>
        <dbReference type="Proteomes" id="UP000649829"/>
    </source>
</evidence>
<keyword evidence="3" id="KW-0804">Transcription</keyword>
<evidence type="ECO:0000259" key="5">
    <source>
        <dbReference type="PROSITE" id="PS51078"/>
    </source>
</evidence>
<comment type="caution">
    <text evidence="6">The sequence shown here is derived from an EMBL/GenBank/DDBJ whole genome shotgun (WGS) entry which is preliminary data.</text>
</comment>
<dbReference type="GO" id="GO:0003677">
    <property type="term" value="F:DNA binding"/>
    <property type="evidence" value="ECO:0007669"/>
    <property type="project" value="UniProtKB-KW"/>
</dbReference>
<dbReference type="PROSITE" id="PS51078">
    <property type="entry name" value="ICLR_ED"/>
    <property type="match status" value="1"/>
</dbReference>
<dbReference type="Gene3D" id="1.10.10.10">
    <property type="entry name" value="Winged helix-like DNA-binding domain superfamily/Winged helix DNA-binding domain"/>
    <property type="match status" value="1"/>
</dbReference>
<accession>A0A917TD43</accession>
<dbReference type="Pfam" id="PF09339">
    <property type="entry name" value="HTH_IclR"/>
    <property type="match status" value="1"/>
</dbReference>
<dbReference type="InterPro" id="IPR050707">
    <property type="entry name" value="HTH_MetabolicPath_Reg"/>
</dbReference>
<dbReference type="SUPFAM" id="SSF46785">
    <property type="entry name" value="Winged helix' DNA-binding domain"/>
    <property type="match status" value="1"/>
</dbReference>
<dbReference type="Gene3D" id="3.30.450.40">
    <property type="match status" value="1"/>
</dbReference>
<dbReference type="InterPro" id="IPR036390">
    <property type="entry name" value="WH_DNA-bd_sf"/>
</dbReference>
<feature type="domain" description="IclR-ED" evidence="5">
    <location>
        <begin position="78"/>
        <end position="261"/>
    </location>
</feature>
<dbReference type="InterPro" id="IPR014757">
    <property type="entry name" value="Tscrpt_reg_IclR_C"/>
</dbReference>
<evidence type="ECO:0000256" key="1">
    <source>
        <dbReference type="ARBA" id="ARBA00023015"/>
    </source>
</evidence>
<evidence type="ECO:0000256" key="2">
    <source>
        <dbReference type="ARBA" id="ARBA00023125"/>
    </source>
</evidence>
<gene>
    <name evidence="6" type="ORF">GCM10011534_42720</name>
</gene>
<feature type="domain" description="HTH iclR-type" evidence="4">
    <location>
        <begin position="15"/>
        <end position="77"/>
    </location>
</feature>
<dbReference type="GO" id="GO:0003700">
    <property type="term" value="F:DNA-binding transcription factor activity"/>
    <property type="evidence" value="ECO:0007669"/>
    <property type="project" value="TreeGrafter"/>
</dbReference>
<dbReference type="InterPro" id="IPR036388">
    <property type="entry name" value="WH-like_DNA-bd_sf"/>
</dbReference>
<keyword evidence="1" id="KW-0805">Transcription regulation</keyword>
<dbReference type="PANTHER" id="PTHR30136">
    <property type="entry name" value="HELIX-TURN-HELIX TRANSCRIPTIONAL REGULATOR, ICLR FAMILY"/>
    <property type="match status" value="1"/>
</dbReference>
<dbReference type="PANTHER" id="PTHR30136:SF35">
    <property type="entry name" value="HTH-TYPE TRANSCRIPTIONAL REGULATOR RV1719"/>
    <property type="match status" value="1"/>
</dbReference>
<keyword evidence="2" id="KW-0238">DNA-binding</keyword>
<dbReference type="GO" id="GO:0045892">
    <property type="term" value="P:negative regulation of DNA-templated transcription"/>
    <property type="evidence" value="ECO:0007669"/>
    <property type="project" value="TreeGrafter"/>
</dbReference>
<dbReference type="SUPFAM" id="SSF55781">
    <property type="entry name" value="GAF domain-like"/>
    <property type="match status" value="1"/>
</dbReference>
<sequence>MDERAAATGRQNHVVKSVARTLESLELFDELRRPVSIVEVSNHLGYPQSSTAALLKSMVSMGFLIYDRKNRTYFPTDRVPLIGSWMSPALFANGTLLHLVDTVVERSGLLCLLGAQNGDQALYYHVKMPPKPLTHHIAVGTRRPLGTSGVGHVLLSTMQDDEVRRMYRRVNAYRSDGSEAIDIPKLISSIEDVRSKGYFVSIDQVVRGSGLIAMLVPRECTDRPLAIGLGAPTTTILERKLELVAILREEIDRHFGRYVAIAARRKAPEFQLPNGRKIRAAGMR</sequence>
<keyword evidence="7" id="KW-1185">Reference proteome</keyword>
<dbReference type="InterPro" id="IPR005471">
    <property type="entry name" value="Tscrpt_reg_IclR_N"/>
</dbReference>
<proteinExistence type="predicted"/>
<evidence type="ECO:0000259" key="4">
    <source>
        <dbReference type="PROSITE" id="PS51077"/>
    </source>
</evidence>
<reference evidence="6" key="2">
    <citation type="submission" date="2020-09" db="EMBL/GenBank/DDBJ databases">
        <authorList>
            <person name="Sun Q."/>
            <person name="Zhou Y."/>
        </authorList>
    </citation>
    <scope>NUCLEOTIDE SEQUENCE</scope>
    <source>
        <strain evidence="6">CGMCC 1.6293</strain>
    </source>
</reference>
<dbReference type="PROSITE" id="PS51077">
    <property type="entry name" value="HTH_ICLR"/>
    <property type="match status" value="1"/>
</dbReference>
<protein>
    <submittedName>
        <fullName evidence="6">Transcriptional regulator</fullName>
    </submittedName>
</protein>
<evidence type="ECO:0000313" key="6">
    <source>
        <dbReference type="EMBL" id="GGM16207.1"/>
    </source>
</evidence>
<evidence type="ECO:0000256" key="3">
    <source>
        <dbReference type="ARBA" id="ARBA00023163"/>
    </source>
</evidence>
<name>A0A917TD43_9RHOB</name>
<reference evidence="6" key="1">
    <citation type="journal article" date="2014" name="Int. J. Syst. Evol. Microbiol.">
        <title>Complete genome sequence of Corynebacterium casei LMG S-19264T (=DSM 44701T), isolated from a smear-ripened cheese.</title>
        <authorList>
            <consortium name="US DOE Joint Genome Institute (JGI-PGF)"/>
            <person name="Walter F."/>
            <person name="Albersmeier A."/>
            <person name="Kalinowski J."/>
            <person name="Ruckert C."/>
        </authorList>
    </citation>
    <scope>NUCLEOTIDE SEQUENCE</scope>
    <source>
        <strain evidence="6">CGMCC 1.6293</strain>
    </source>
</reference>
<dbReference type="AlphaFoldDB" id="A0A917TD43"/>
<organism evidence="6 7">
    <name type="scientific">Pseudooceanicola nanhaiensis</name>
    <dbReference type="NCBI Taxonomy" id="375761"/>
    <lineage>
        <taxon>Bacteria</taxon>
        <taxon>Pseudomonadati</taxon>
        <taxon>Pseudomonadota</taxon>
        <taxon>Alphaproteobacteria</taxon>
        <taxon>Rhodobacterales</taxon>
        <taxon>Paracoccaceae</taxon>
        <taxon>Pseudooceanicola</taxon>
    </lineage>
</organism>
<dbReference type="Pfam" id="PF01614">
    <property type="entry name" value="IclR_C"/>
    <property type="match status" value="1"/>
</dbReference>
<dbReference type="Proteomes" id="UP000649829">
    <property type="component" value="Unassembled WGS sequence"/>
</dbReference>